<dbReference type="InterPro" id="IPR047682">
    <property type="entry name" value="SepH-like"/>
</dbReference>
<dbReference type="EMBL" id="CAEZUS010000010">
    <property type="protein sequence ID" value="CAB4601979.1"/>
    <property type="molecule type" value="Genomic_DNA"/>
</dbReference>
<evidence type="ECO:0000256" key="1">
    <source>
        <dbReference type="SAM" id="MobiDB-lite"/>
    </source>
</evidence>
<feature type="domain" description="DUF3071" evidence="2">
    <location>
        <begin position="1"/>
        <end position="166"/>
    </location>
</feature>
<feature type="region of interest" description="Disordered" evidence="1">
    <location>
        <begin position="229"/>
        <end position="258"/>
    </location>
</feature>
<proteinExistence type="predicted"/>
<dbReference type="AlphaFoldDB" id="A0A6J6GQ74"/>
<protein>
    <submittedName>
        <fullName evidence="3">Unannotated protein</fullName>
    </submittedName>
</protein>
<organism evidence="3">
    <name type="scientific">freshwater metagenome</name>
    <dbReference type="NCBI Taxonomy" id="449393"/>
    <lineage>
        <taxon>unclassified sequences</taxon>
        <taxon>metagenomes</taxon>
        <taxon>ecological metagenomes</taxon>
    </lineage>
</organism>
<gene>
    <name evidence="3" type="ORF">UFOPK1852_00127</name>
</gene>
<evidence type="ECO:0000259" key="2">
    <source>
        <dbReference type="Pfam" id="PF11268"/>
    </source>
</evidence>
<name>A0A6J6GQ74_9ZZZZ</name>
<sequence length="258" mass="29131">MSELRVNGKSEDGQYLSLLDSEGKEFSVRISDTLRSTVNQPRLMSVQDDEAAPISVKEIQRRLRTGESPESIAQDGNTTVEKVERFSGPILQERQFIIDQVATVIVRKEPGREPVNFGDAIVLRLAPRGVDITQINYNCWRIETGIWTIQVTYPTSDRPGVGQWEYDPTRRSLNALDDNARWLLGEETPAPRAPLEPGLIYTEQVERNPRVTEPVRETPRLVAIRSDVDAESAKDGVQGRAKVPSWDEIMFGQKKDED</sequence>
<dbReference type="InterPro" id="IPR021421">
    <property type="entry name" value="DUF3071"/>
</dbReference>
<dbReference type="Pfam" id="PF11268">
    <property type="entry name" value="DUF3071"/>
    <property type="match status" value="1"/>
</dbReference>
<reference evidence="3" key="1">
    <citation type="submission" date="2020-05" db="EMBL/GenBank/DDBJ databases">
        <authorList>
            <person name="Chiriac C."/>
            <person name="Salcher M."/>
            <person name="Ghai R."/>
            <person name="Kavagutti S V."/>
        </authorList>
    </citation>
    <scope>NUCLEOTIDE SEQUENCE</scope>
</reference>
<accession>A0A6J6GQ74</accession>
<dbReference type="NCBIfam" id="NF040712">
    <property type="entry name" value="SepH"/>
    <property type="match status" value="1"/>
</dbReference>
<evidence type="ECO:0000313" key="3">
    <source>
        <dbReference type="EMBL" id="CAB4601979.1"/>
    </source>
</evidence>